<dbReference type="EMBL" id="AE017226">
    <property type="protein sequence ID" value="AAS11217.1"/>
    <property type="molecule type" value="Genomic_DNA"/>
</dbReference>
<dbReference type="Gene3D" id="3.90.226.10">
    <property type="entry name" value="2-enoyl-CoA Hydratase, Chain A, domain 1"/>
    <property type="match status" value="1"/>
</dbReference>
<dbReference type="InterPro" id="IPR005151">
    <property type="entry name" value="Tail-specific_protease"/>
</dbReference>
<dbReference type="OrthoDB" id="2327485at2"/>
<dbReference type="eggNOG" id="COG0793">
    <property type="taxonomic scope" value="Bacteria"/>
</dbReference>
<evidence type="ECO:0000259" key="2">
    <source>
        <dbReference type="Pfam" id="PF03572"/>
    </source>
</evidence>
<dbReference type="GO" id="GO:0008236">
    <property type="term" value="F:serine-type peptidase activity"/>
    <property type="evidence" value="ECO:0007669"/>
    <property type="project" value="InterPro"/>
</dbReference>
<protein>
    <recommendedName>
        <fullName evidence="2">Tail specific protease domain-containing protein</fullName>
    </recommendedName>
</protein>
<evidence type="ECO:0000313" key="3">
    <source>
        <dbReference type="EMBL" id="AAS11217.1"/>
    </source>
</evidence>
<keyword evidence="4" id="KW-1185">Reference proteome</keyword>
<dbReference type="GeneID" id="2740088"/>
<dbReference type="Proteomes" id="UP000008212">
    <property type="component" value="Chromosome"/>
</dbReference>
<dbReference type="PATRIC" id="fig|243275.7.peg.700"/>
<dbReference type="RefSeq" id="WP_002681962.1">
    <property type="nucleotide sequence ID" value="NC_002967.9"/>
</dbReference>
<dbReference type="AlphaFoldDB" id="Q73PS2"/>
<keyword evidence="1" id="KW-1133">Transmembrane helix</keyword>
<dbReference type="GO" id="GO:0006508">
    <property type="term" value="P:proteolysis"/>
    <property type="evidence" value="ECO:0007669"/>
    <property type="project" value="InterPro"/>
</dbReference>
<sequence>MKKNIIRIVIAVLIIGTAAFFILFSKYSEEDEQKYKNSYMSKERLEEDYAFVWDFIENGYPFKNVCIRAGADLEKIKKDYFKKLPDIKDELEYYLFYMSLLSKIQNNKHIGHFDVYDVYSLNSDTYRVQNTNVYDNDVKVNSFYYLLLMRMNSAIEQNLSEEILKKYDLNLNPPIDLETEDGLESYFETKIIEDKKIAYLNIKSFYTYNDEIKKAYKKRLNSILTSFKDYENLIIDLRENRGGVRRLWQECIVSPLIKKEQEFCWEVAYNSNNKFTKIFIKDFHSIKLEPNRNFDSFSFSSKNKPDKENFDSICGYTKIIKPLQPSVNFSGKIWLLIGGVTESAADEFASFSKQTKFANVIGENTSGNGLNSSRFYLKLPNSSLLMQSDILYGLNSDGSCNSEAGTAPNIYNLPGKSALGTCLEEIRKLGEKTN</sequence>
<organism evidence="3 4">
    <name type="scientific">Treponema denticola (strain ATCC 35405 / DSM 14222 / CIP 103919 / JCM 8153 / KCTC 15104)</name>
    <dbReference type="NCBI Taxonomy" id="243275"/>
    <lineage>
        <taxon>Bacteria</taxon>
        <taxon>Pseudomonadati</taxon>
        <taxon>Spirochaetota</taxon>
        <taxon>Spirochaetia</taxon>
        <taxon>Spirochaetales</taxon>
        <taxon>Treponemataceae</taxon>
        <taxon>Treponema</taxon>
    </lineage>
</organism>
<feature type="domain" description="Tail specific protease" evidence="2">
    <location>
        <begin position="196"/>
        <end position="410"/>
    </location>
</feature>
<evidence type="ECO:0000256" key="1">
    <source>
        <dbReference type="SAM" id="Phobius"/>
    </source>
</evidence>
<dbReference type="PANTHER" id="PTHR32060">
    <property type="entry name" value="TAIL-SPECIFIC PROTEASE"/>
    <property type="match status" value="1"/>
</dbReference>
<dbReference type="KEGG" id="tde:TDE_0724"/>
<dbReference type="Gene3D" id="3.30.750.44">
    <property type="match status" value="1"/>
</dbReference>
<dbReference type="InterPro" id="IPR029045">
    <property type="entry name" value="ClpP/crotonase-like_dom_sf"/>
</dbReference>
<keyword evidence="1" id="KW-0812">Transmembrane</keyword>
<proteinExistence type="predicted"/>
<evidence type="ECO:0000313" key="4">
    <source>
        <dbReference type="Proteomes" id="UP000008212"/>
    </source>
</evidence>
<keyword evidence="1" id="KW-0472">Membrane</keyword>
<dbReference type="Pfam" id="PF03572">
    <property type="entry name" value="Peptidase_S41"/>
    <property type="match status" value="1"/>
</dbReference>
<dbReference type="PaxDb" id="243275-TDE_0724"/>
<dbReference type="GO" id="GO:0004175">
    <property type="term" value="F:endopeptidase activity"/>
    <property type="evidence" value="ECO:0007669"/>
    <property type="project" value="TreeGrafter"/>
</dbReference>
<accession>Q73PS2</accession>
<name>Q73PS2_TREDE</name>
<dbReference type="HOGENOM" id="CLU_040161_0_0_12"/>
<reference evidence="3 4" key="1">
    <citation type="journal article" date="2004" name="Proc. Natl. Acad. Sci. U.S.A.">
        <title>Comparison of the genome of the oral pathogen Treponema denticola with other spirochete genomes.</title>
        <authorList>
            <person name="Seshadri R."/>
            <person name="Myers G.S."/>
            <person name="Tettelin H."/>
            <person name="Eisen J.A."/>
            <person name="Heidelberg J.F."/>
            <person name="Dodson R.J."/>
            <person name="Davidsen T.M."/>
            <person name="DeBoy R.T."/>
            <person name="Fouts D.E."/>
            <person name="Haft D.H."/>
            <person name="Selengut J."/>
            <person name="Ren Q."/>
            <person name="Brinkac L.M."/>
            <person name="Madupu R."/>
            <person name="Kolonay J."/>
            <person name="Durkin S.A."/>
            <person name="Daugherty S.C."/>
            <person name="Shetty J."/>
            <person name="Shvartsbeyn A."/>
            <person name="Gebregeorgis E."/>
            <person name="Geer K."/>
            <person name="Tsegaye G."/>
            <person name="Malek J."/>
            <person name="Ayodeji B."/>
            <person name="Shatsman S."/>
            <person name="McLeod M.P."/>
            <person name="Smajs D."/>
            <person name="Howell J.K."/>
            <person name="Pal S."/>
            <person name="Amin A."/>
            <person name="Vashisth P."/>
            <person name="McNeill T.Z."/>
            <person name="Xiang Q."/>
            <person name="Sodergren E."/>
            <person name="Baca E."/>
            <person name="Weinstock G.M."/>
            <person name="Norris S.J."/>
            <person name="Fraser C.M."/>
            <person name="Paulsen I.T."/>
        </authorList>
    </citation>
    <scope>NUCLEOTIDE SEQUENCE [LARGE SCALE GENOMIC DNA]</scope>
    <source>
        <strain evidence="4">ATCC 35405 / DSM 14222 / CIP 103919 / JCM 8153 / KCTC 15104</strain>
    </source>
</reference>
<dbReference type="PANTHER" id="PTHR32060:SF22">
    <property type="entry name" value="CARBOXYL-TERMINAL-PROCESSING PEPTIDASE 3, CHLOROPLASTIC"/>
    <property type="match status" value="1"/>
</dbReference>
<dbReference type="SUPFAM" id="SSF52096">
    <property type="entry name" value="ClpP/crotonase"/>
    <property type="match status" value="1"/>
</dbReference>
<gene>
    <name evidence="3" type="ordered locus">TDE_0724</name>
</gene>
<dbReference type="STRING" id="243275.TDE_0724"/>
<feature type="transmembrane region" description="Helical" evidence="1">
    <location>
        <begin position="5"/>
        <end position="24"/>
    </location>
</feature>